<feature type="region of interest" description="Disordered" evidence="1">
    <location>
        <begin position="488"/>
        <end position="527"/>
    </location>
</feature>
<dbReference type="AlphaFoldDB" id="A0AAE0NW09"/>
<name>A0AAE0NW09_SORBR</name>
<feature type="transmembrane region" description="Helical" evidence="2">
    <location>
        <begin position="289"/>
        <end position="309"/>
    </location>
</feature>
<gene>
    <name evidence="3" type="ORF">B0T20DRAFT_364733</name>
</gene>
<feature type="transmembrane region" description="Helical" evidence="2">
    <location>
        <begin position="341"/>
        <end position="360"/>
    </location>
</feature>
<feature type="compositionally biased region" description="Polar residues" evidence="1">
    <location>
        <begin position="517"/>
        <end position="527"/>
    </location>
</feature>
<dbReference type="EMBL" id="JAUTDP010000015">
    <property type="protein sequence ID" value="KAK3388589.1"/>
    <property type="molecule type" value="Genomic_DNA"/>
</dbReference>
<feature type="transmembrane region" description="Helical" evidence="2">
    <location>
        <begin position="143"/>
        <end position="164"/>
    </location>
</feature>
<feature type="compositionally biased region" description="Basic and acidic residues" evidence="1">
    <location>
        <begin position="174"/>
        <end position="183"/>
    </location>
</feature>
<dbReference type="Gene3D" id="1.20.1250.20">
    <property type="entry name" value="MFS general substrate transporter like domains"/>
    <property type="match status" value="1"/>
</dbReference>
<evidence type="ECO:0000313" key="4">
    <source>
        <dbReference type="Proteomes" id="UP001281003"/>
    </source>
</evidence>
<feature type="compositionally biased region" description="Polar residues" evidence="1">
    <location>
        <begin position="184"/>
        <end position="194"/>
    </location>
</feature>
<keyword evidence="2" id="KW-1133">Transmembrane helix</keyword>
<evidence type="ECO:0000256" key="1">
    <source>
        <dbReference type="SAM" id="MobiDB-lite"/>
    </source>
</evidence>
<comment type="caution">
    <text evidence="3">The sequence shown here is derived from an EMBL/GenBank/DDBJ whole genome shotgun (WGS) entry which is preliminary data.</text>
</comment>
<feature type="transmembrane region" description="Helical" evidence="2">
    <location>
        <begin position="256"/>
        <end position="277"/>
    </location>
</feature>
<reference evidence="3" key="2">
    <citation type="submission" date="2023-07" db="EMBL/GenBank/DDBJ databases">
        <authorList>
            <consortium name="Lawrence Berkeley National Laboratory"/>
            <person name="Haridas S."/>
            <person name="Hensen N."/>
            <person name="Bonometti L."/>
            <person name="Westerberg I."/>
            <person name="Brannstrom I.O."/>
            <person name="Guillou S."/>
            <person name="Cros-Aarteil S."/>
            <person name="Calhoun S."/>
            <person name="Kuo A."/>
            <person name="Mondo S."/>
            <person name="Pangilinan J."/>
            <person name="Riley R."/>
            <person name="LaButti K."/>
            <person name="Andreopoulos B."/>
            <person name="Lipzen A."/>
            <person name="Chen C."/>
            <person name="Yanf M."/>
            <person name="Daum C."/>
            <person name="Ng V."/>
            <person name="Clum A."/>
            <person name="Steindorff A."/>
            <person name="Ohm R."/>
            <person name="Martin F."/>
            <person name="Silar P."/>
            <person name="Natvig D."/>
            <person name="Lalanne C."/>
            <person name="Gautier V."/>
            <person name="Ament-velasquez S.L."/>
            <person name="Kruys A."/>
            <person name="Hutchinson M.I."/>
            <person name="Powell A.J."/>
            <person name="Barry K."/>
            <person name="Miller A.N."/>
            <person name="Grigoriev I.V."/>
            <person name="Debuchy R."/>
            <person name="Gladieux P."/>
            <person name="Thoren M.H."/>
            <person name="Johannesson H."/>
        </authorList>
    </citation>
    <scope>NUCLEOTIDE SEQUENCE</scope>
    <source>
        <strain evidence="3">FGSC 1904</strain>
    </source>
</reference>
<feature type="transmembrane region" description="Helical" evidence="2">
    <location>
        <begin position="427"/>
        <end position="451"/>
    </location>
</feature>
<feature type="region of interest" description="Disordered" evidence="1">
    <location>
        <begin position="174"/>
        <end position="205"/>
    </location>
</feature>
<evidence type="ECO:0000313" key="3">
    <source>
        <dbReference type="EMBL" id="KAK3388589.1"/>
    </source>
</evidence>
<feature type="compositionally biased region" description="Polar residues" evidence="1">
    <location>
        <begin position="493"/>
        <end position="509"/>
    </location>
</feature>
<feature type="transmembrane region" description="Helical" evidence="2">
    <location>
        <begin position="225"/>
        <end position="244"/>
    </location>
</feature>
<organism evidence="3 4">
    <name type="scientific">Sordaria brevicollis</name>
    <dbReference type="NCBI Taxonomy" id="83679"/>
    <lineage>
        <taxon>Eukaryota</taxon>
        <taxon>Fungi</taxon>
        <taxon>Dikarya</taxon>
        <taxon>Ascomycota</taxon>
        <taxon>Pezizomycotina</taxon>
        <taxon>Sordariomycetes</taxon>
        <taxon>Sordariomycetidae</taxon>
        <taxon>Sordariales</taxon>
        <taxon>Sordariaceae</taxon>
        <taxon>Sordaria</taxon>
    </lineage>
</organism>
<keyword evidence="2" id="KW-0472">Membrane</keyword>
<sequence length="527" mass="59242">MKNKNPLDAYNLTLQSFEKRIGRNCTDYCSQAATNFFGYLKGTEDIYDQTHKERVEEGQSDELETRDRDIPVYRLDDFIWYCTPKNFTDYTLGDATNWFARHARNETRLDGLVNYTLNACPEEFCRSLEWEGNPDVSGIGINVAFVVQAVLATLFLLFYICFYISDVVDVQKHPERPHPEPLHNNHNSTNEQLDTQQQSQTTSEKQVKLVDPITVRETADNCLEVFWSTCYVFAFTFVIAALIFNVDDTGHSAGRIYSGYFGYLGAVHSIAVLICLWPWFPGRHKYPALTFVGLLLLLCMMAAVSVTFFNEAKLAANKTTFEARCLEAGQSTHYIQHLVKYTPYAVFALILLWGGSLLIIKIRTPKLADKGKHEDLTLYLVLTGIFGGFLVLTSLVLVWLSLAFFTYLRQKVGKLAGDSYRENEWGFGQVVAVVAWVPLLGQFLAILICGLGKLFLVDGAKDLLQPVPKHQRGGARVLAEALRKRHSARQQHESTQAEAVPLSPNQTNTHDVEAVGSTATGNESHAP</sequence>
<keyword evidence="2" id="KW-0812">Transmembrane</keyword>
<dbReference type="Proteomes" id="UP001281003">
    <property type="component" value="Unassembled WGS sequence"/>
</dbReference>
<evidence type="ECO:0000256" key="2">
    <source>
        <dbReference type="SAM" id="Phobius"/>
    </source>
</evidence>
<dbReference type="InterPro" id="IPR036259">
    <property type="entry name" value="MFS_trans_sf"/>
</dbReference>
<reference evidence="3" key="1">
    <citation type="journal article" date="2023" name="Mol. Phylogenet. Evol.">
        <title>Genome-scale phylogeny and comparative genomics of the fungal order Sordariales.</title>
        <authorList>
            <person name="Hensen N."/>
            <person name="Bonometti L."/>
            <person name="Westerberg I."/>
            <person name="Brannstrom I.O."/>
            <person name="Guillou S."/>
            <person name="Cros-Aarteil S."/>
            <person name="Calhoun S."/>
            <person name="Haridas S."/>
            <person name="Kuo A."/>
            <person name="Mondo S."/>
            <person name="Pangilinan J."/>
            <person name="Riley R."/>
            <person name="LaButti K."/>
            <person name="Andreopoulos B."/>
            <person name="Lipzen A."/>
            <person name="Chen C."/>
            <person name="Yan M."/>
            <person name="Daum C."/>
            <person name="Ng V."/>
            <person name="Clum A."/>
            <person name="Steindorff A."/>
            <person name="Ohm R.A."/>
            <person name="Martin F."/>
            <person name="Silar P."/>
            <person name="Natvig D.O."/>
            <person name="Lalanne C."/>
            <person name="Gautier V."/>
            <person name="Ament-Velasquez S.L."/>
            <person name="Kruys A."/>
            <person name="Hutchinson M.I."/>
            <person name="Powell A.J."/>
            <person name="Barry K."/>
            <person name="Miller A.N."/>
            <person name="Grigoriev I.V."/>
            <person name="Debuchy R."/>
            <person name="Gladieux P."/>
            <person name="Hiltunen Thoren M."/>
            <person name="Johannesson H."/>
        </authorList>
    </citation>
    <scope>NUCLEOTIDE SEQUENCE</scope>
    <source>
        <strain evidence="3">FGSC 1904</strain>
    </source>
</reference>
<protein>
    <submittedName>
        <fullName evidence="3">Uncharacterized protein</fullName>
    </submittedName>
</protein>
<keyword evidence="4" id="KW-1185">Reference proteome</keyword>
<accession>A0AAE0NW09</accession>
<feature type="transmembrane region" description="Helical" evidence="2">
    <location>
        <begin position="380"/>
        <end position="407"/>
    </location>
</feature>
<proteinExistence type="predicted"/>